<dbReference type="Pfam" id="PF08843">
    <property type="entry name" value="AbiEii"/>
    <property type="match status" value="1"/>
</dbReference>
<dbReference type="RefSeq" id="WP_047225029.1">
    <property type="nucleotide sequence ID" value="NZ_JWIO01000060.1"/>
</dbReference>
<dbReference type="Proteomes" id="UP000035425">
    <property type="component" value="Unassembled WGS sequence"/>
</dbReference>
<gene>
    <name evidence="3" type="ORF">FrCorBMG51_22665</name>
</gene>
<evidence type="ECO:0000256" key="1">
    <source>
        <dbReference type="SAM" id="MobiDB-lite"/>
    </source>
</evidence>
<keyword evidence="4" id="KW-1185">Reference proteome</keyword>
<dbReference type="EMBL" id="JWIO01000060">
    <property type="protein sequence ID" value="KLL09760.1"/>
    <property type="molecule type" value="Genomic_DNA"/>
</dbReference>
<organism evidence="3 4">
    <name type="scientific">Protofrankia coriariae</name>
    <dbReference type="NCBI Taxonomy" id="1562887"/>
    <lineage>
        <taxon>Bacteria</taxon>
        <taxon>Bacillati</taxon>
        <taxon>Actinomycetota</taxon>
        <taxon>Actinomycetes</taxon>
        <taxon>Frankiales</taxon>
        <taxon>Frankiaceae</taxon>
        <taxon>Protofrankia</taxon>
    </lineage>
</organism>
<reference evidence="3 4" key="1">
    <citation type="submission" date="2014-12" db="EMBL/GenBank/DDBJ databases">
        <title>Frankia sp. BMG5.1 draft genome.</title>
        <authorList>
            <person name="Gtari M."/>
            <person name="Ghodhbane-Gtari F."/>
            <person name="Nouioui I."/>
            <person name="Ktari A."/>
            <person name="Hezbri K."/>
            <person name="Mimouni W."/>
            <person name="Sbissi I."/>
            <person name="Ayari A."/>
            <person name="Yamanaka T."/>
            <person name="Normand P."/>
            <person name="Tisa L.S."/>
            <person name="Boudabous A."/>
        </authorList>
    </citation>
    <scope>NUCLEOTIDE SEQUENCE [LARGE SCALE GENOMIC DNA]</scope>
    <source>
        <strain evidence="3 4">BMG5.1</strain>
    </source>
</reference>
<comment type="caution">
    <text evidence="3">The sequence shown here is derived from an EMBL/GenBank/DDBJ whole genome shotgun (WGS) entry which is preliminary data.</text>
</comment>
<evidence type="ECO:0000313" key="4">
    <source>
        <dbReference type="Proteomes" id="UP000035425"/>
    </source>
</evidence>
<accession>A0ABR5EZ69</accession>
<keyword evidence="2" id="KW-1133">Transmembrane helix</keyword>
<evidence type="ECO:0000313" key="3">
    <source>
        <dbReference type="EMBL" id="KLL09760.1"/>
    </source>
</evidence>
<keyword evidence="2" id="KW-0812">Transmembrane</keyword>
<feature type="region of interest" description="Disordered" evidence="1">
    <location>
        <begin position="180"/>
        <end position="282"/>
    </location>
</feature>
<feature type="transmembrane region" description="Helical" evidence="2">
    <location>
        <begin position="12"/>
        <end position="36"/>
    </location>
</feature>
<evidence type="ECO:0000256" key="2">
    <source>
        <dbReference type="SAM" id="Phobius"/>
    </source>
</evidence>
<keyword evidence="2" id="KW-0472">Membrane</keyword>
<protein>
    <recommendedName>
        <fullName evidence="5">Nucleotidyl transferase AbiEii toxin, Type IV TA system</fullName>
    </recommendedName>
</protein>
<dbReference type="InterPro" id="IPR014942">
    <property type="entry name" value="AbiEii"/>
</dbReference>
<name>A0ABR5EZ69_9ACTN</name>
<sequence length="289" mass="30986">MITSLQRAVARIFFGLPESAGFAVAGGAALIARYLVDRETRDVDLFTALPPTASIPDTAAAFERAVASQGWATRRVQLTGSFARLVVEAGSEALIVDLGVDSPPDEPPTLTELGPTLSAHDLAARKTLALFGRAEARDFTDVHDLANVFTKEELVHLAQTQDGGFDLQVFADMIEPSAGSPTTIWDCPTRPPSGYATSSTPGVRKSPADERRPACPIRISARPRPRSRSPDGPQRPDPPDLRNMCSTRRMMSSAGDSLGIAPGREPYGDRSDSDLGTLHQDQTVLIVVR</sequence>
<proteinExistence type="predicted"/>
<evidence type="ECO:0008006" key="5">
    <source>
        <dbReference type="Google" id="ProtNLM"/>
    </source>
</evidence>